<dbReference type="OrthoDB" id="10522583at2759"/>
<dbReference type="GO" id="GO:0009967">
    <property type="term" value="P:positive regulation of signal transduction"/>
    <property type="evidence" value="ECO:0007669"/>
    <property type="project" value="UniProtKB-ARBA"/>
</dbReference>
<keyword evidence="4 14" id="KW-0245">EGF-like domain</keyword>
<dbReference type="PROSITE" id="PS00022">
    <property type="entry name" value="EGF_1"/>
    <property type="match status" value="4"/>
</dbReference>
<keyword evidence="11" id="KW-0472">Membrane</keyword>
<dbReference type="GO" id="GO:0051093">
    <property type="term" value="P:negative regulation of developmental process"/>
    <property type="evidence" value="ECO:0007669"/>
    <property type="project" value="UniProtKB-ARBA"/>
</dbReference>
<dbReference type="PROSITE" id="PS01186">
    <property type="entry name" value="EGF_2"/>
    <property type="match status" value="4"/>
</dbReference>
<dbReference type="EMBL" id="UYJE01006345">
    <property type="protein sequence ID" value="VDI45226.1"/>
    <property type="molecule type" value="Genomic_DNA"/>
</dbReference>
<evidence type="ECO:0000256" key="4">
    <source>
        <dbReference type="ARBA" id="ARBA00022536"/>
    </source>
</evidence>
<feature type="domain" description="EGF-like" evidence="15">
    <location>
        <begin position="150"/>
        <end position="186"/>
    </location>
</feature>
<evidence type="ECO:0000256" key="2">
    <source>
        <dbReference type="ARBA" id="ARBA00022473"/>
    </source>
</evidence>
<feature type="domain" description="EGF-like" evidence="15">
    <location>
        <begin position="13"/>
        <end position="49"/>
    </location>
</feature>
<keyword evidence="2" id="KW-0217">Developmental protein</keyword>
<dbReference type="AlphaFoldDB" id="A0A8B6F990"/>
<evidence type="ECO:0000256" key="7">
    <source>
        <dbReference type="ARBA" id="ARBA00022729"/>
    </source>
</evidence>
<keyword evidence="10" id="KW-1133">Transmembrane helix</keyword>
<dbReference type="PROSITE" id="PS50026">
    <property type="entry name" value="EGF_3"/>
    <property type="match status" value="4"/>
</dbReference>
<dbReference type="InterPro" id="IPR051022">
    <property type="entry name" value="Notch_Cell-Fate_Det"/>
</dbReference>
<dbReference type="PROSITE" id="PS00010">
    <property type="entry name" value="ASX_HYDROXYL"/>
    <property type="match status" value="4"/>
</dbReference>
<evidence type="ECO:0000256" key="10">
    <source>
        <dbReference type="ARBA" id="ARBA00022989"/>
    </source>
</evidence>
<dbReference type="GO" id="GO:0008593">
    <property type="term" value="P:regulation of Notch signaling pathway"/>
    <property type="evidence" value="ECO:0007669"/>
    <property type="project" value="UniProtKB-ARBA"/>
</dbReference>
<dbReference type="GO" id="GO:0009792">
    <property type="term" value="P:embryo development ending in birth or egg hatching"/>
    <property type="evidence" value="ECO:0007669"/>
    <property type="project" value="UniProtKB-ARBA"/>
</dbReference>
<dbReference type="GO" id="GO:0048871">
    <property type="term" value="P:multicellular organismal-level homeostasis"/>
    <property type="evidence" value="ECO:0007669"/>
    <property type="project" value="UniProtKB-ARBA"/>
</dbReference>
<comment type="subcellular location">
    <subcellularLocation>
        <location evidence="1">Apical cell membrane</location>
        <topology evidence="1">Single-pass type I membrane protein</topology>
    </subcellularLocation>
</comment>
<evidence type="ECO:0000313" key="17">
    <source>
        <dbReference type="Proteomes" id="UP000596742"/>
    </source>
</evidence>
<comment type="caution">
    <text evidence="16">The sequence shown here is derived from an EMBL/GenBank/DDBJ whole genome shotgun (WGS) entry which is preliminary data.</text>
</comment>
<keyword evidence="12 14" id="KW-1015">Disulfide bond</keyword>
<evidence type="ECO:0000256" key="12">
    <source>
        <dbReference type="ARBA" id="ARBA00023157"/>
    </source>
</evidence>
<gene>
    <name evidence="16" type="ORF">MGAL_10B073689</name>
</gene>
<keyword evidence="6" id="KW-0812">Transmembrane</keyword>
<keyword evidence="13" id="KW-0325">Glycoprotein</keyword>
<feature type="disulfide bond" evidence="14">
    <location>
        <begin position="214"/>
        <end position="223"/>
    </location>
</feature>
<dbReference type="GO" id="GO:0032991">
    <property type="term" value="C:protein-containing complex"/>
    <property type="evidence" value="ECO:0007669"/>
    <property type="project" value="TreeGrafter"/>
</dbReference>
<keyword evidence="9" id="KW-0221">Differentiation</keyword>
<dbReference type="PANTHER" id="PTHR24049:SF22">
    <property type="entry name" value="DROSOPHILA CRUMBS HOMOLOG"/>
    <property type="match status" value="1"/>
</dbReference>
<feature type="domain" description="EGF-like" evidence="15">
    <location>
        <begin position="108"/>
        <end position="144"/>
    </location>
</feature>
<dbReference type="InterPro" id="IPR018097">
    <property type="entry name" value="EGF_Ca-bd_CS"/>
</dbReference>
<dbReference type="GO" id="GO:0003002">
    <property type="term" value="P:regionalization"/>
    <property type="evidence" value="ECO:0007669"/>
    <property type="project" value="UniProtKB-ARBA"/>
</dbReference>
<dbReference type="GO" id="GO:0016324">
    <property type="term" value="C:apical plasma membrane"/>
    <property type="evidence" value="ECO:0007669"/>
    <property type="project" value="UniProtKB-SubCell"/>
</dbReference>
<dbReference type="PRINTS" id="PR00010">
    <property type="entry name" value="EGFBLOOD"/>
</dbReference>
<evidence type="ECO:0000256" key="11">
    <source>
        <dbReference type="ARBA" id="ARBA00023136"/>
    </source>
</evidence>
<dbReference type="GO" id="GO:0061326">
    <property type="term" value="P:renal tubule development"/>
    <property type="evidence" value="ECO:0007669"/>
    <property type="project" value="UniProtKB-ARBA"/>
</dbReference>
<feature type="disulfide bond" evidence="14">
    <location>
        <begin position="134"/>
        <end position="143"/>
    </location>
</feature>
<sequence>VYKRMIVDKTNFYIDECASNPCQHGGICTDGLNGYICTCDSGYTGNNCEEKQCNDLFDVKMCTLNNDCYGFETSRKCICEPKFIKSVDNLSKIFTCNTQQYSIEKNIDVDECAALPCKNGGTCADIVNGYICTCNLGYTGLQCEESVFHDIDECASTPCQNGGTCADLINRYTCTCDSGYKGILCDENIDECASSPCQHGGICTDGINGYMCTCVQGYSGSNCEETAKHIRKQEEEAITGDESNKHFKLDTLEHSGHSDVGLTSLTSGFENLEENCVEEVSNGEEQSFNVKLLINDVKVGEDDSKTSWYPLPFVTVYLKKHTTEFKGTFKHVKCTGYVIKEGNICELCKGIPTLPSFKKRLLLRTLNVNDGNRDLTKVRFDYMTKTEQLNLLQKKSEELKKCRSGAFFPKSKHIRLKLRTRTLREKLTEFSSRGDIKAICHKLVKAEEKGILDNKNVFLETIESIANNFHVQGPHGKRYKSSTRKFFRSTVNHGRSETGKLCCN</sequence>
<evidence type="ECO:0000313" key="16">
    <source>
        <dbReference type="EMBL" id="VDI45226.1"/>
    </source>
</evidence>
<feature type="disulfide bond" evidence="14">
    <location>
        <begin position="176"/>
        <end position="185"/>
    </location>
</feature>
<dbReference type="GO" id="GO:0060255">
    <property type="term" value="P:regulation of macromolecule metabolic process"/>
    <property type="evidence" value="ECO:0007669"/>
    <property type="project" value="UniProtKB-ARBA"/>
</dbReference>
<accession>A0A8B6F990</accession>
<dbReference type="GO" id="GO:0051049">
    <property type="term" value="P:regulation of transport"/>
    <property type="evidence" value="ECO:0007669"/>
    <property type="project" value="UniProtKB-ARBA"/>
</dbReference>
<dbReference type="GO" id="GO:0048592">
    <property type="term" value="P:eye morphogenesis"/>
    <property type="evidence" value="ECO:0007669"/>
    <property type="project" value="UniProtKB-ARBA"/>
</dbReference>
<dbReference type="SMART" id="SM00179">
    <property type="entry name" value="EGF_CA"/>
    <property type="match status" value="4"/>
</dbReference>
<evidence type="ECO:0000259" key="15">
    <source>
        <dbReference type="PROSITE" id="PS50026"/>
    </source>
</evidence>
<dbReference type="SUPFAM" id="SSF57196">
    <property type="entry name" value="EGF/Laminin"/>
    <property type="match status" value="4"/>
</dbReference>
<evidence type="ECO:0000256" key="6">
    <source>
        <dbReference type="ARBA" id="ARBA00022692"/>
    </source>
</evidence>
<dbReference type="InterPro" id="IPR001881">
    <property type="entry name" value="EGF-like_Ca-bd_dom"/>
</dbReference>
<dbReference type="InterPro" id="IPR000152">
    <property type="entry name" value="EGF-type_Asp/Asn_hydroxyl_site"/>
</dbReference>
<evidence type="ECO:0000256" key="9">
    <source>
        <dbReference type="ARBA" id="ARBA00022782"/>
    </source>
</evidence>
<dbReference type="Pfam" id="PF00008">
    <property type="entry name" value="EGF"/>
    <property type="match status" value="4"/>
</dbReference>
<comment type="caution">
    <text evidence="14">Lacks conserved residue(s) required for the propagation of feature annotation.</text>
</comment>
<keyword evidence="8" id="KW-0677">Repeat</keyword>
<dbReference type="Proteomes" id="UP000596742">
    <property type="component" value="Unassembled WGS sequence"/>
</dbReference>
<dbReference type="GO" id="GO:0007157">
    <property type="term" value="P:heterophilic cell-cell adhesion via plasma membrane cell adhesion molecules"/>
    <property type="evidence" value="ECO:0007669"/>
    <property type="project" value="TreeGrafter"/>
</dbReference>
<evidence type="ECO:0000256" key="13">
    <source>
        <dbReference type="ARBA" id="ARBA00023180"/>
    </source>
</evidence>
<dbReference type="PROSITE" id="PS01187">
    <property type="entry name" value="EGF_CA"/>
    <property type="match status" value="1"/>
</dbReference>
<evidence type="ECO:0000256" key="1">
    <source>
        <dbReference type="ARBA" id="ARBA00004247"/>
    </source>
</evidence>
<keyword evidence="17" id="KW-1185">Reference proteome</keyword>
<feature type="domain" description="EGF-like" evidence="15">
    <location>
        <begin position="188"/>
        <end position="224"/>
    </location>
</feature>
<reference evidence="16" key="1">
    <citation type="submission" date="2018-11" db="EMBL/GenBank/DDBJ databases">
        <authorList>
            <person name="Alioto T."/>
            <person name="Alioto T."/>
        </authorList>
    </citation>
    <scope>NUCLEOTIDE SEQUENCE</scope>
</reference>
<evidence type="ECO:0000256" key="3">
    <source>
        <dbReference type="ARBA" id="ARBA00022475"/>
    </source>
</evidence>
<feature type="disulfide bond" evidence="14">
    <location>
        <begin position="39"/>
        <end position="48"/>
    </location>
</feature>
<dbReference type="GO" id="GO:0045197">
    <property type="term" value="P:establishment or maintenance of epithelial cell apical/basal polarity"/>
    <property type="evidence" value="ECO:0007669"/>
    <property type="project" value="TreeGrafter"/>
</dbReference>
<keyword evidence="7" id="KW-0732">Signal</keyword>
<dbReference type="GO" id="GO:0030182">
    <property type="term" value="P:neuron differentiation"/>
    <property type="evidence" value="ECO:0007669"/>
    <property type="project" value="UniProtKB-ARBA"/>
</dbReference>
<dbReference type="InterPro" id="IPR000742">
    <property type="entry name" value="EGF"/>
</dbReference>
<dbReference type="GO" id="GO:0051241">
    <property type="term" value="P:negative regulation of multicellular organismal process"/>
    <property type="evidence" value="ECO:0007669"/>
    <property type="project" value="UniProtKB-ARBA"/>
</dbReference>
<proteinExistence type="predicted"/>
<evidence type="ECO:0000256" key="5">
    <source>
        <dbReference type="ARBA" id="ARBA00022553"/>
    </source>
</evidence>
<feature type="non-terminal residue" evidence="16">
    <location>
        <position position="1"/>
    </location>
</feature>
<dbReference type="GO" id="GO:0080090">
    <property type="term" value="P:regulation of primary metabolic process"/>
    <property type="evidence" value="ECO:0007669"/>
    <property type="project" value="UniProtKB-ARBA"/>
</dbReference>
<name>A0A8B6F990_MYTGA</name>
<dbReference type="CDD" id="cd00054">
    <property type="entry name" value="EGF_CA"/>
    <property type="match status" value="4"/>
</dbReference>
<protein>
    <recommendedName>
        <fullName evidence="15">EGF-like domain-containing protein</fullName>
    </recommendedName>
</protein>
<dbReference type="GO" id="GO:0048598">
    <property type="term" value="P:embryonic morphogenesis"/>
    <property type="evidence" value="ECO:0007669"/>
    <property type="project" value="UniProtKB-ARBA"/>
</dbReference>
<keyword evidence="5" id="KW-0597">Phosphoprotein</keyword>
<evidence type="ECO:0000256" key="8">
    <source>
        <dbReference type="ARBA" id="ARBA00022737"/>
    </source>
</evidence>
<dbReference type="Gene3D" id="2.10.25.10">
    <property type="entry name" value="Laminin"/>
    <property type="match status" value="4"/>
</dbReference>
<dbReference type="GO" id="GO:0005911">
    <property type="term" value="C:cell-cell junction"/>
    <property type="evidence" value="ECO:0007669"/>
    <property type="project" value="UniProtKB-ARBA"/>
</dbReference>
<evidence type="ECO:0000256" key="14">
    <source>
        <dbReference type="PROSITE-ProRule" id="PRU00076"/>
    </source>
</evidence>
<dbReference type="GO" id="GO:0048638">
    <property type="term" value="P:regulation of developmental growth"/>
    <property type="evidence" value="ECO:0007669"/>
    <property type="project" value="UniProtKB-ARBA"/>
</dbReference>
<dbReference type="GO" id="GO:0060562">
    <property type="term" value="P:epithelial tube morphogenesis"/>
    <property type="evidence" value="ECO:0007669"/>
    <property type="project" value="UniProtKB-ARBA"/>
</dbReference>
<dbReference type="FunFam" id="2.10.25.10:FF:000004">
    <property type="entry name" value="Neurogenic locus notch 1"/>
    <property type="match status" value="2"/>
</dbReference>
<dbReference type="FunFam" id="2.10.25.10:FF:000309">
    <property type="entry name" value="Uncharacterized protein, isoform A"/>
    <property type="match status" value="1"/>
</dbReference>
<dbReference type="PANTHER" id="PTHR24049">
    <property type="entry name" value="CRUMBS FAMILY MEMBER"/>
    <property type="match status" value="1"/>
</dbReference>
<dbReference type="FunFam" id="2.10.25.10:FF:000565">
    <property type="entry name" value="Predicted protein"/>
    <property type="match status" value="1"/>
</dbReference>
<dbReference type="SMART" id="SM00181">
    <property type="entry name" value="EGF"/>
    <property type="match status" value="4"/>
</dbReference>
<organism evidence="16 17">
    <name type="scientific">Mytilus galloprovincialis</name>
    <name type="common">Mediterranean mussel</name>
    <dbReference type="NCBI Taxonomy" id="29158"/>
    <lineage>
        <taxon>Eukaryota</taxon>
        <taxon>Metazoa</taxon>
        <taxon>Spiralia</taxon>
        <taxon>Lophotrochozoa</taxon>
        <taxon>Mollusca</taxon>
        <taxon>Bivalvia</taxon>
        <taxon>Autobranchia</taxon>
        <taxon>Pteriomorphia</taxon>
        <taxon>Mytilida</taxon>
        <taxon>Mytiloidea</taxon>
        <taxon>Mytilidae</taxon>
        <taxon>Mytilinae</taxon>
        <taxon>Mytilus</taxon>
    </lineage>
</organism>
<dbReference type="GO" id="GO:0005509">
    <property type="term" value="F:calcium ion binding"/>
    <property type="evidence" value="ECO:0007669"/>
    <property type="project" value="InterPro"/>
</dbReference>
<dbReference type="GO" id="GO:0002064">
    <property type="term" value="P:epithelial cell development"/>
    <property type="evidence" value="ECO:0007669"/>
    <property type="project" value="UniProtKB-ARBA"/>
</dbReference>
<keyword evidence="3" id="KW-1003">Cell membrane</keyword>